<feature type="transmembrane region" description="Helical" evidence="1">
    <location>
        <begin position="39"/>
        <end position="56"/>
    </location>
</feature>
<reference evidence="3" key="1">
    <citation type="submission" date="2023-06" db="EMBL/GenBank/DDBJ databases">
        <authorList>
            <consortium name="Lawrence Berkeley National Laboratory"/>
            <person name="Ahrendt S."/>
            <person name="Sahu N."/>
            <person name="Indic B."/>
            <person name="Wong-Bajracharya J."/>
            <person name="Merenyi Z."/>
            <person name="Ke H.-M."/>
            <person name="Monk M."/>
            <person name="Kocsube S."/>
            <person name="Drula E."/>
            <person name="Lipzen A."/>
            <person name="Balint B."/>
            <person name="Henrissat B."/>
            <person name="Andreopoulos B."/>
            <person name="Martin F.M."/>
            <person name="Harder C.B."/>
            <person name="Rigling D."/>
            <person name="Ford K.L."/>
            <person name="Foster G.D."/>
            <person name="Pangilinan J."/>
            <person name="Papanicolaou A."/>
            <person name="Barry K."/>
            <person name="LaButti K."/>
            <person name="Viragh M."/>
            <person name="Koriabine M."/>
            <person name="Yan M."/>
            <person name="Riley R."/>
            <person name="Champramary S."/>
            <person name="Plett K.L."/>
            <person name="Tsai I.J."/>
            <person name="Slot J."/>
            <person name="Sipos G."/>
            <person name="Plett J."/>
            <person name="Nagy L.G."/>
            <person name="Grigoriev I.V."/>
        </authorList>
    </citation>
    <scope>NUCLEOTIDE SEQUENCE</scope>
    <source>
        <strain evidence="3">FPL87.14</strain>
    </source>
</reference>
<evidence type="ECO:0000313" key="3">
    <source>
        <dbReference type="EMBL" id="KAK0440773.1"/>
    </source>
</evidence>
<organism evidence="3 4">
    <name type="scientific">Armillaria borealis</name>
    <dbReference type="NCBI Taxonomy" id="47425"/>
    <lineage>
        <taxon>Eukaryota</taxon>
        <taxon>Fungi</taxon>
        <taxon>Dikarya</taxon>
        <taxon>Basidiomycota</taxon>
        <taxon>Agaricomycotina</taxon>
        <taxon>Agaricomycetes</taxon>
        <taxon>Agaricomycetidae</taxon>
        <taxon>Agaricales</taxon>
        <taxon>Marasmiineae</taxon>
        <taxon>Physalacriaceae</taxon>
        <taxon>Armillaria</taxon>
    </lineage>
</organism>
<evidence type="ECO:0000256" key="1">
    <source>
        <dbReference type="SAM" id="Phobius"/>
    </source>
</evidence>
<dbReference type="AlphaFoldDB" id="A0AA39JHU0"/>
<sequence length="71" mass="7798">MLNLRRSLLPLVFALIQCSSVNAYYVTCTGFNCDSSDGPNVGLAIGLAVGLCMYYSHLGRTVFRILTFGRF</sequence>
<keyword evidence="1" id="KW-0472">Membrane</keyword>
<keyword evidence="2" id="KW-0732">Signal</keyword>
<keyword evidence="1" id="KW-1133">Transmembrane helix</keyword>
<keyword evidence="4" id="KW-1185">Reference proteome</keyword>
<keyword evidence="1" id="KW-0812">Transmembrane</keyword>
<dbReference type="EMBL" id="JAUEPT010000032">
    <property type="protein sequence ID" value="KAK0440773.1"/>
    <property type="molecule type" value="Genomic_DNA"/>
</dbReference>
<accession>A0AA39JHU0</accession>
<dbReference type="Proteomes" id="UP001175226">
    <property type="component" value="Unassembled WGS sequence"/>
</dbReference>
<protein>
    <recommendedName>
        <fullName evidence="5">Hydrophobin</fullName>
    </recommendedName>
</protein>
<feature type="signal peptide" evidence="2">
    <location>
        <begin position="1"/>
        <end position="23"/>
    </location>
</feature>
<name>A0AA39JHU0_9AGAR</name>
<comment type="caution">
    <text evidence="3">The sequence shown here is derived from an EMBL/GenBank/DDBJ whole genome shotgun (WGS) entry which is preliminary data.</text>
</comment>
<evidence type="ECO:0000256" key="2">
    <source>
        <dbReference type="SAM" id="SignalP"/>
    </source>
</evidence>
<proteinExistence type="predicted"/>
<gene>
    <name evidence="3" type="ORF">EV421DRAFT_1814889</name>
</gene>
<evidence type="ECO:0008006" key="5">
    <source>
        <dbReference type="Google" id="ProtNLM"/>
    </source>
</evidence>
<feature type="chain" id="PRO_5041428403" description="Hydrophobin" evidence="2">
    <location>
        <begin position="24"/>
        <end position="71"/>
    </location>
</feature>
<evidence type="ECO:0000313" key="4">
    <source>
        <dbReference type="Proteomes" id="UP001175226"/>
    </source>
</evidence>